<gene>
    <name evidence="3" type="primary">tssC</name>
    <name evidence="3" type="ORF">DKG75_10275</name>
</gene>
<dbReference type="InterPro" id="IPR010269">
    <property type="entry name" value="T6SS_TssC-like"/>
</dbReference>
<evidence type="ECO:0000259" key="2">
    <source>
        <dbReference type="Pfam" id="PF18945"/>
    </source>
</evidence>
<dbReference type="Proteomes" id="UP000246077">
    <property type="component" value="Unassembled WGS sequence"/>
</dbReference>
<evidence type="ECO:0000313" key="4">
    <source>
        <dbReference type="Proteomes" id="UP000246077"/>
    </source>
</evidence>
<dbReference type="NCBIfam" id="TIGR03355">
    <property type="entry name" value="VI_chp_2"/>
    <property type="match status" value="1"/>
</dbReference>
<comment type="caution">
    <text evidence="3">The sequence shown here is derived from an EMBL/GenBank/DDBJ whole genome shotgun (WGS) entry which is preliminary data.</text>
</comment>
<dbReference type="InterPro" id="IPR044032">
    <property type="entry name" value="TssC1_C"/>
</dbReference>
<evidence type="ECO:0000313" key="3">
    <source>
        <dbReference type="EMBL" id="PWR22329.1"/>
    </source>
</evidence>
<dbReference type="PANTHER" id="PTHR35565">
    <property type="entry name" value="CYTOPLASMIC PROTEIN-RELATED"/>
    <property type="match status" value="1"/>
</dbReference>
<protein>
    <submittedName>
        <fullName evidence="3">Type VI secretion system contractile sheath large subunit</fullName>
    </submittedName>
</protein>
<accession>A0A317E5N1</accession>
<dbReference type="InterPro" id="IPR044031">
    <property type="entry name" value="TssC1_N"/>
</dbReference>
<organism evidence="3 4">
    <name type="scientific">Zavarzinia compransoris</name>
    <dbReference type="NCBI Taxonomy" id="1264899"/>
    <lineage>
        <taxon>Bacteria</taxon>
        <taxon>Pseudomonadati</taxon>
        <taxon>Pseudomonadota</taxon>
        <taxon>Alphaproteobacteria</taxon>
        <taxon>Rhodospirillales</taxon>
        <taxon>Zavarziniaceae</taxon>
        <taxon>Zavarzinia</taxon>
    </lineage>
</organism>
<dbReference type="EMBL" id="QGLF01000002">
    <property type="protein sequence ID" value="PWR22329.1"/>
    <property type="molecule type" value="Genomic_DNA"/>
</dbReference>
<keyword evidence="4" id="KW-1185">Reference proteome</keyword>
<dbReference type="PANTHER" id="PTHR35565:SF3">
    <property type="entry name" value="TYPE VI SECRETION SYSTEM SHEATH PROTEIN TSSC1"/>
    <property type="match status" value="1"/>
</dbReference>
<proteinExistence type="predicted"/>
<dbReference type="OrthoDB" id="9764000at2"/>
<dbReference type="AlphaFoldDB" id="A0A317E5N1"/>
<dbReference type="Pfam" id="PF05943">
    <property type="entry name" value="VipB"/>
    <property type="match status" value="1"/>
</dbReference>
<dbReference type="RefSeq" id="WP_109920973.1">
    <property type="nucleotide sequence ID" value="NZ_QGLF01000002.1"/>
</dbReference>
<sequence>MSQPPDSSLRDIVLGAGAGAAAGPWFGQGGGHDARRLADWLVAGEAGGLLADWLGLDALAGLLAGGGRRLRAALDRDIAAIDRLIGLMVDEILHHPAFQKLEALWCGTAYVVDNAARAKEVKIRILNVRWSEITRDADQALDFDQSRLFDRVYTEEFGTPGGEPFGLMVVDHPISHRPQPGQSTDDISTLRSLSAVAAASFCPFIFSASPTLFGVDSFRELGMATDLATGFNQPEYTRWRSLRETEDARFLGIAVPRILMRAPYADDGSRNDGFRYAESTRQLDGSGHLWGGAGFAFAAVVIRAYANYNWFGDIRGADRDGDVGGLLTDLRIESFATDRKGLVPKPSMDVAIGDIMERELAELGFIPLKRAVYTPFSVFQSNQSAQKPKVYRDVVNATNARLSAMIQSMLCTGRFAHYLKVICRDKVGGFMTAGECETYLTHWLSRYTTATTDLPPDTRARYPLRESRVEVTERPSKPGEYHCTIHLRPHFQLDEVNSAFRLVTTITSGQAA</sequence>
<reference evidence="4" key="1">
    <citation type="submission" date="2018-05" db="EMBL/GenBank/DDBJ databases">
        <title>Zavarzinia sp. HR-AS.</title>
        <authorList>
            <person name="Lee Y."/>
            <person name="Jeon C.O."/>
        </authorList>
    </citation>
    <scope>NUCLEOTIDE SEQUENCE [LARGE SCALE GENOMIC DNA]</scope>
    <source>
        <strain evidence="4">DSM 1231</strain>
    </source>
</reference>
<evidence type="ECO:0000259" key="1">
    <source>
        <dbReference type="Pfam" id="PF05943"/>
    </source>
</evidence>
<name>A0A317E5N1_9PROT</name>
<dbReference type="Pfam" id="PF18945">
    <property type="entry name" value="VipB_2"/>
    <property type="match status" value="1"/>
</dbReference>
<feature type="domain" description="TssC1 N-terminal" evidence="1">
    <location>
        <begin position="75"/>
        <end position="386"/>
    </location>
</feature>
<feature type="domain" description="TssC1 C-terminal" evidence="2">
    <location>
        <begin position="397"/>
        <end position="506"/>
    </location>
</feature>